<dbReference type="RefSeq" id="WP_156320732.1">
    <property type="nucleotide sequence ID" value="NZ_CP012023.1"/>
</dbReference>
<evidence type="ECO:0000313" key="2">
    <source>
        <dbReference type="Proteomes" id="UP000064920"/>
    </source>
</evidence>
<dbReference type="STRING" id="1397108.IMCC12053_676"/>
<dbReference type="EMBL" id="CP012023">
    <property type="protein sequence ID" value="ALI54624.1"/>
    <property type="molecule type" value="Genomic_DNA"/>
</dbReference>
<reference evidence="1 2" key="1">
    <citation type="submission" date="2015-05" db="EMBL/GenBank/DDBJ databases">
        <authorList>
            <person name="Wang D.B."/>
            <person name="Wang M."/>
        </authorList>
    </citation>
    <scope>NUCLEOTIDE SEQUENCE [LARGE SCALE GENOMIC DNA]</scope>
    <source>
        <strain evidence="1 2">IMCC 12053</strain>
    </source>
</reference>
<dbReference type="KEGG" id="cmar:IMCC12053_676"/>
<dbReference type="Proteomes" id="UP000064920">
    <property type="component" value="Chromosome"/>
</dbReference>
<protein>
    <submittedName>
        <fullName evidence="1">Uncharacterized protein</fullName>
    </submittedName>
</protein>
<dbReference type="PATRIC" id="fig|1397108.4.peg.701"/>
<name>A0A0P0A869_9RHOB</name>
<gene>
    <name evidence="1" type="ORF">IMCC12053_676</name>
</gene>
<organism evidence="1 2">
    <name type="scientific">Celeribacter marinus</name>
    <dbReference type="NCBI Taxonomy" id="1397108"/>
    <lineage>
        <taxon>Bacteria</taxon>
        <taxon>Pseudomonadati</taxon>
        <taxon>Pseudomonadota</taxon>
        <taxon>Alphaproteobacteria</taxon>
        <taxon>Rhodobacterales</taxon>
        <taxon>Roseobacteraceae</taxon>
        <taxon>Celeribacter</taxon>
    </lineage>
</organism>
<proteinExistence type="predicted"/>
<keyword evidence="2" id="KW-1185">Reference proteome</keyword>
<sequence length="53" mass="5822">MTNLLLIAINDENTTHFTATRAGPRPLFDAAPTVLAVISNGIDMQTFFRNLCN</sequence>
<accession>A0A0P0A869</accession>
<evidence type="ECO:0000313" key="1">
    <source>
        <dbReference type="EMBL" id="ALI54624.1"/>
    </source>
</evidence>
<dbReference type="AlphaFoldDB" id="A0A0P0A869"/>